<gene>
    <name evidence="1" type="ORF">Bca52824_037423</name>
</gene>
<evidence type="ECO:0000313" key="1">
    <source>
        <dbReference type="EMBL" id="KAG2300951.1"/>
    </source>
</evidence>
<protein>
    <submittedName>
        <fullName evidence="1">Uncharacterized protein</fullName>
    </submittedName>
</protein>
<comment type="caution">
    <text evidence="1">The sequence shown here is derived from an EMBL/GenBank/DDBJ whole genome shotgun (WGS) entry which is preliminary data.</text>
</comment>
<sequence>MRCINCNGRLFYQCQESAGPDFADNGYSLIYADLVNHYVEMTVGEDTAYYVEIVLPVPGIVWDGIR</sequence>
<keyword evidence="2" id="KW-1185">Reference proteome</keyword>
<evidence type="ECO:0000313" key="2">
    <source>
        <dbReference type="Proteomes" id="UP000886595"/>
    </source>
</evidence>
<dbReference type="AlphaFoldDB" id="A0A8X7V5Z8"/>
<organism evidence="1 2">
    <name type="scientific">Brassica carinata</name>
    <name type="common">Ethiopian mustard</name>
    <name type="synonym">Abyssinian cabbage</name>
    <dbReference type="NCBI Taxonomy" id="52824"/>
    <lineage>
        <taxon>Eukaryota</taxon>
        <taxon>Viridiplantae</taxon>
        <taxon>Streptophyta</taxon>
        <taxon>Embryophyta</taxon>
        <taxon>Tracheophyta</taxon>
        <taxon>Spermatophyta</taxon>
        <taxon>Magnoliopsida</taxon>
        <taxon>eudicotyledons</taxon>
        <taxon>Gunneridae</taxon>
        <taxon>Pentapetalae</taxon>
        <taxon>rosids</taxon>
        <taxon>malvids</taxon>
        <taxon>Brassicales</taxon>
        <taxon>Brassicaceae</taxon>
        <taxon>Brassiceae</taxon>
        <taxon>Brassica</taxon>
    </lineage>
</organism>
<name>A0A8X7V5Z8_BRACI</name>
<dbReference type="Proteomes" id="UP000886595">
    <property type="component" value="Unassembled WGS sequence"/>
</dbReference>
<proteinExistence type="predicted"/>
<dbReference type="EMBL" id="JAAMPC010000008">
    <property type="protein sequence ID" value="KAG2300951.1"/>
    <property type="molecule type" value="Genomic_DNA"/>
</dbReference>
<reference evidence="1 2" key="1">
    <citation type="submission" date="2020-02" db="EMBL/GenBank/DDBJ databases">
        <authorList>
            <person name="Ma Q."/>
            <person name="Huang Y."/>
            <person name="Song X."/>
            <person name="Pei D."/>
        </authorList>
    </citation>
    <scope>NUCLEOTIDE SEQUENCE [LARGE SCALE GENOMIC DNA]</scope>
    <source>
        <strain evidence="1">Sxm20200214</strain>
        <tissue evidence="1">Leaf</tissue>
    </source>
</reference>
<accession>A0A8X7V5Z8</accession>